<evidence type="ECO:0000256" key="3">
    <source>
        <dbReference type="ARBA" id="ARBA00022692"/>
    </source>
</evidence>
<dbReference type="InterPro" id="IPR050183">
    <property type="entry name" value="DsbB"/>
</dbReference>
<name>I7JQS5_9BURK</name>
<keyword evidence="2" id="KW-1003">Cell membrane</keyword>
<evidence type="ECO:0000256" key="2">
    <source>
        <dbReference type="ARBA" id="ARBA00022475"/>
    </source>
</evidence>
<evidence type="ECO:0000256" key="4">
    <source>
        <dbReference type="ARBA" id="ARBA00022989"/>
    </source>
</evidence>
<keyword evidence="5 6" id="KW-0472">Membrane</keyword>
<dbReference type="Pfam" id="PF02600">
    <property type="entry name" value="DsbB"/>
    <property type="match status" value="1"/>
</dbReference>
<dbReference type="InterPro" id="IPR023380">
    <property type="entry name" value="DsbB-like_sf"/>
</dbReference>
<comment type="subcellular location">
    <subcellularLocation>
        <location evidence="1">Cell membrane</location>
        <topology evidence="1">Multi-pass membrane protein</topology>
    </subcellularLocation>
</comment>
<keyword evidence="3 6" id="KW-0812">Transmembrane</keyword>
<dbReference type="AlphaFoldDB" id="I7JQS5"/>
<keyword evidence="4 6" id="KW-1133">Transmembrane helix</keyword>
<reference evidence="7" key="1">
    <citation type="journal article" date="2012" name="Vet. Microbiol.">
        <title>Comparative genomic analyses of the Taylorellae.</title>
        <authorList>
            <person name="Hauser H."/>
            <person name="Richter D.C."/>
            <person name="van Tonder A."/>
            <person name="Clark L."/>
            <person name="Preston A."/>
        </authorList>
    </citation>
    <scope>NUCLEOTIDE SEQUENCE</scope>
    <source>
        <strain evidence="7">14/45</strain>
    </source>
</reference>
<dbReference type="GO" id="GO:0006457">
    <property type="term" value="P:protein folding"/>
    <property type="evidence" value="ECO:0007669"/>
    <property type="project" value="InterPro"/>
</dbReference>
<dbReference type="PANTHER" id="PTHR36570:SF3">
    <property type="entry name" value="DISULFIDE BOND FORMATION PROTEIN B"/>
    <property type="match status" value="1"/>
</dbReference>
<proteinExistence type="predicted"/>
<dbReference type="SUPFAM" id="SSF158442">
    <property type="entry name" value="DsbB-like"/>
    <property type="match status" value="1"/>
</dbReference>
<protein>
    <submittedName>
        <fullName evidence="7">Disulfide bond formation protein B</fullName>
    </submittedName>
</protein>
<dbReference type="EMBL" id="HE681424">
    <property type="protein sequence ID" value="CCG18914.1"/>
    <property type="molecule type" value="Genomic_DNA"/>
</dbReference>
<dbReference type="Gene3D" id="1.20.1550.10">
    <property type="entry name" value="DsbB-like"/>
    <property type="match status" value="1"/>
</dbReference>
<evidence type="ECO:0000256" key="5">
    <source>
        <dbReference type="ARBA" id="ARBA00023136"/>
    </source>
</evidence>
<feature type="transmembrane region" description="Helical" evidence="6">
    <location>
        <begin position="134"/>
        <end position="154"/>
    </location>
</feature>
<dbReference type="HOGENOM" id="CLU_098660_3_0_4"/>
<dbReference type="PANTHER" id="PTHR36570">
    <property type="entry name" value="DISULFIDE BOND FORMATION PROTEIN B"/>
    <property type="match status" value="1"/>
</dbReference>
<feature type="transmembrane region" description="Helical" evidence="6">
    <location>
        <begin position="34"/>
        <end position="57"/>
    </location>
</feature>
<evidence type="ECO:0000256" key="6">
    <source>
        <dbReference type="SAM" id="Phobius"/>
    </source>
</evidence>
<dbReference type="GO" id="GO:0005886">
    <property type="term" value="C:plasma membrane"/>
    <property type="evidence" value="ECO:0007669"/>
    <property type="project" value="UniProtKB-SubCell"/>
</dbReference>
<gene>
    <name evidence="7" type="primary">dsbB</name>
    <name evidence="7" type="ORF">KUM_0108</name>
</gene>
<dbReference type="RefSeq" id="WP_015551102.1">
    <property type="nucleotide sequence ID" value="NC_021033.1"/>
</dbReference>
<feature type="transmembrane region" description="Helical" evidence="6">
    <location>
        <begin position="64"/>
        <end position="85"/>
    </location>
</feature>
<accession>I7JQS5</accession>
<dbReference type="GO" id="GO:0015035">
    <property type="term" value="F:protein-disulfide reductase activity"/>
    <property type="evidence" value="ECO:0007669"/>
    <property type="project" value="InterPro"/>
</dbReference>
<evidence type="ECO:0000313" key="7">
    <source>
        <dbReference type="EMBL" id="CCG18914.1"/>
    </source>
</evidence>
<evidence type="ECO:0000256" key="1">
    <source>
        <dbReference type="ARBA" id="ARBA00004651"/>
    </source>
</evidence>
<sequence length="166" mass="18740">MRTRSILNIISILCVLSVGFALFTQYYWDMRPCAWCVLARLIFILIFIFAVVFNFFSSHGAKKFGTFMTFVLAVLGVIATVYQYTVANKSFSCDLTLADKIVSQWLGLDKLLPEVFGIYASCLDASVDLFGIEYVLWALMVFALIALLSLAGIFSKRRLPNRALFK</sequence>
<feature type="transmembrane region" description="Helical" evidence="6">
    <location>
        <begin position="7"/>
        <end position="28"/>
    </location>
</feature>
<dbReference type="InterPro" id="IPR003752">
    <property type="entry name" value="DiS_bond_form_DsbB/BdbC"/>
</dbReference>
<dbReference type="KEGG" id="tat:KUM_0108"/>
<organism evidence="7">
    <name type="scientific">Taylorella asinigenitalis 14/45</name>
    <dbReference type="NCBI Taxonomy" id="1091495"/>
    <lineage>
        <taxon>Bacteria</taxon>
        <taxon>Pseudomonadati</taxon>
        <taxon>Pseudomonadota</taxon>
        <taxon>Betaproteobacteria</taxon>
        <taxon>Burkholderiales</taxon>
        <taxon>Alcaligenaceae</taxon>
        <taxon>Taylorella</taxon>
    </lineage>
</organism>